<dbReference type="AlphaFoldDB" id="A0A821G965"/>
<comment type="caution">
    <text evidence="4">The sequence shown here is derived from an EMBL/GenBank/DDBJ whole genome shotgun (WGS) entry which is preliminary data.</text>
</comment>
<dbReference type="Gene3D" id="3.60.21.10">
    <property type="match status" value="1"/>
</dbReference>
<feature type="domain" description="Calcineurin-like phosphoesterase" evidence="2">
    <location>
        <begin position="78"/>
        <end position="235"/>
    </location>
</feature>
<evidence type="ECO:0000313" key="4">
    <source>
        <dbReference type="EMBL" id="CAF4663352.1"/>
    </source>
</evidence>
<dbReference type="Pfam" id="PF00149">
    <property type="entry name" value="Metallophos"/>
    <property type="match status" value="1"/>
</dbReference>
<dbReference type="PANTHER" id="PTHR12905">
    <property type="entry name" value="METALLOPHOSPHOESTERASE"/>
    <property type="match status" value="1"/>
</dbReference>
<comment type="similarity">
    <text evidence="1">Belongs to the UPF0046 family.</text>
</comment>
<dbReference type="InterPro" id="IPR029052">
    <property type="entry name" value="Metallo-depent_PP-like"/>
</dbReference>
<organism evidence="4 5">
    <name type="scientific">Rotaria socialis</name>
    <dbReference type="NCBI Taxonomy" id="392032"/>
    <lineage>
        <taxon>Eukaryota</taxon>
        <taxon>Metazoa</taxon>
        <taxon>Spiralia</taxon>
        <taxon>Gnathifera</taxon>
        <taxon>Rotifera</taxon>
        <taxon>Eurotatoria</taxon>
        <taxon>Bdelloidea</taxon>
        <taxon>Philodinida</taxon>
        <taxon>Philodinidae</taxon>
        <taxon>Rotaria</taxon>
    </lineage>
</organism>
<dbReference type="GO" id="GO:0016787">
    <property type="term" value="F:hydrolase activity"/>
    <property type="evidence" value="ECO:0007669"/>
    <property type="project" value="InterPro"/>
</dbReference>
<dbReference type="EMBL" id="CAJNYU010003869">
    <property type="protein sequence ID" value="CAF3709737.1"/>
    <property type="molecule type" value="Genomic_DNA"/>
</dbReference>
<dbReference type="PANTHER" id="PTHR12905:SF0">
    <property type="entry name" value="CALCINEURIN-LIKE PHOSPHOESTERASE DOMAIN-CONTAINING PROTEIN"/>
    <property type="match status" value="1"/>
</dbReference>
<sequence>MTSYSMVNNRRRKSLLDCFSCFRSGVPEYYDIPHYKIQKQQFNSSPIAVASPLHSYPSCQQHNQYARQTRTNRRHDAIKIVCISDTHNGHDIREFHERIRRLQGDILIHAGDFSNEGKPEEVMSAFHWLCSLDNFTYKVFIAGNMDGIGLDKPSFLDGKNKHELLNSKAKNVFYLENESKDILGINIYGCPYTPKFYGGFQYQLRSQQAQALWNNIPYNCDILVSHGPPAHILDQSSRGTKLKKTYNRFLMIKQNLWLLTKDIINEY</sequence>
<reference evidence="4" key="1">
    <citation type="submission" date="2021-02" db="EMBL/GenBank/DDBJ databases">
        <authorList>
            <person name="Nowell W R."/>
        </authorList>
    </citation>
    <scope>NUCLEOTIDE SEQUENCE</scope>
</reference>
<protein>
    <recommendedName>
        <fullName evidence="2">Calcineurin-like phosphoesterase domain-containing protein</fullName>
    </recommendedName>
</protein>
<evidence type="ECO:0000313" key="5">
    <source>
        <dbReference type="Proteomes" id="UP000663862"/>
    </source>
</evidence>
<dbReference type="Proteomes" id="UP000663869">
    <property type="component" value="Unassembled WGS sequence"/>
</dbReference>
<gene>
    <name evidence="3" type="ORF">FME351_LOCUS28311</name>
    <name evidence="4" type="ORF">TSG867_LOCUS31467</name>
</gene>
<dbReference type="EMBL" id="CAJOBQ010005867">
    <property type="protein sequence ID" value="CAF4663352.1"/>
    <property type="molecule type" value="Genomic_DNA"/>
</dbReference>
<proteinExistence type="inferred from homology"/>
<name>A0A821G965_9BILA</name>
<dbReference type="Proteomes" id="UP000663862">
    <property type="component" value="Unassembled WGS sequence"/>
</dbReference>
<evidence type="ECO:0000259" key="2">
    <source>
        <dbReference type="Pfam" id="PF00149"/>
    </source>
</evidence>
<dbReference type="InterPro" id="IPR004843">
    <property type="entry name" value="Calcineurin-like_PHP"/>
</dbReference>
<evidence type="ECO:0000313" key="3">
    <source>
        <dbReference type="EMBL" id="CAF3709737.1"/>
    </source>
</evidence>
<accession>A0A821G965</accession>
<evidence type="ECO:0000256" key="1">
    <source>
        <dbReference type="ARBA" id="ARBA00007993"/>
    </source>
</evidence>
<dbReference type="InterPro" id="IPR051693">
    <property type="entry name" value="UPF0046_metallophosphoest"/>
</dbReference>
<dbReference type="SUPFAM" id="SSF56300">
    <property type="entry name" value="Metallo-dependent phosphatases"/>
    <property type="match status" value="1"/>
</dbReference>